<protein>
    <submittedName>
        <fullName evidence="6">Uncharacterized protein</fullName>
    </submittedName>
</protein>
<dbReference type="Pfam" id="PF13516">
    <property type="entry name" value="LRR_6"/>
    <property type="match status" value="3"/>
</dbReference>
<dbReference type="STRING" id="578462.A0A0L0S5V7"/>
<evidence type="ECO:0000256" key="4">
    <source>
        <dbReference type="ARBA" id="ARBA00023212"/>
    </source>
</evidence>
<reference evidence="6 7" key="1">
    <citation type="submission" date="2009-11" db="EMBL/GenBank/DDBJ databases">
        <title>Annotation of Allomyces macrogynus ATCC 38327.</title>
        <authorList>
            <consortium name="The Broad Institute Genome Sequencing Platform"/>
            <person name="Russ C."/>
            <person name="Cuomo C."/>
            <person name="Burger G."/>
            <person name="Gray M.W."/>
            <person name="Holland P.W.H."/>
            <person name="King N."/>
            <person name="Lang F.B.F."/>
            <person name="Roger A.J."/>
            <person name="Ruiz-Trillo I."/>
            <person name="Young S.K."/>
            <person name="Zeng Q."/>
            <person name="Gargeya S."/>
            <person name="Fitzgerald M."/>
            <person name="Haas B."/>
            <person name="Abouelleil A."/>
            <person name="Alvarado L."/>
            <person name="Arachchi H.M."/>
            <person name="Berlin A."/>
            <person name="Chapman S.B."/>
            <person name="Gearin G."/>
            <person name="Goldberg J."/>
            <person name="Griggs A."/>
            <person name="Gujja S."/>
            <person name="Hansen M."/>
            <person name="Heiman D."/>
            <person name="Howarth C."/>
            <person name="Larimer J."/>
            <person name="Lui A."/>
            <person name="MacDonald P.J.P."/>
            <person name="McCowen C."/>
            <person name="Montmayeur A."/>
            <person name="Murphy C."/>
            <person name="Neiman D."/>
            <person name="Pearson M."/>
            <person name="Priest M."/>
            <person name="Roberts A."/>
            <person name="Saif S."/>
            <person name="Shea T."/>
            <person name="Sisk P."/>
            <person name="Stolte C."/>
            <person name="Sykes S."/>
            <person name="Wortman J."/>
            <person name="Nusbaum C."/>
            <person name="Birren B."/>
        </authorList>
    </citation>
    <scope>NUCLEOTIDE SEQUENCE [LARGE SCALE GENOMIC DNA]</scope>
    <source>
        <strain evidence="6 7">ATCC 38327</strain>
    </source>
</reference>
<accession>A0A0L0S5V7</accession>
<reference evidence="7" key="2">
    <citation type="submission" date="2009-11" db="EMBL/GenBank/DDBJ databases">
        <title>The Genome Sequence of Allomyces macrogynus strain ATCC 38327.</title>
        <authorList>
            <consortium name="The Broad Institute Genome Sequencing Platform"/>
            <person name="Russ C."/>
            <person name="Cuomo C."/>
            <person name="Shea T."/>
            <person name="Young S.K."/>
            <person name="Zeng Q."/>
            <person name="Koehrsen M."/>
            <person name="Haas B."/>
            <person name="Borodovsky M."/>
            <person name="Guigo R."/>
            <person name="Alvarado L."/>
            <person name="Berlin A."/>
            <person name="Borenstein D."/>
            <person name="Chen Z."/>
            <person name="Engels R."/>
            <person name="Freedman E."/>
            <person name="Gellesch M."/>
            <person name="Goldberg J."/>
            <person name="Griggs A."/>
            <person name="Gujja S."/>
            <person name="Heiman D."/>
            <person name="Hepburn T."/>
            <person name="Howarth C."/>
            <person name="Jen D."/>
            <person name="Larson L."/>
            <person name="Lewis B."/>
            <person name="Mehta T."/>
            <person name="Park D."/>
            <person name="Pearson M."/>
            <person name="Roberts A."/>
            <person name="Saif S."/>
            <person name="Shenoy N."/>
            <person name="Sisk P."/>
            <person name="Stolte C."/>
            <person name="Sykes S."/>
            <person name="Walk T."/>
            <person name="White J."/>
            <person name="Yandava C."/>
            <person name="Burger G."/>
            <person name="Gray M.W."/>
            <person name="Holland P.W.H."/>
            <person name="King N."/>
            <person name="Lang F.B.F."/>
            <person name="Roger A.J."/>
            <person name="Ruiz-Trillo I."/>
            <person name="Lander E."/>
            <person name="Nusbaum C."/>
        </authorList>
    </citation>
    <scope>NUCLEOTIDE SEQUENCE [LARGE SCALE GENOMIC DNA]</scope>
    <source>
        <strain evidence="7">ATCC 38327</strain>
    </source>
</reference>
<evidence type="ECO:0000256" key="1">
    <source>
        <dbReference type="ARBA" id="ARBA00004300"/>
    </source>
</evidence>
<dbReference type="InterPro" id="IPR001611">
    <property type="entry name" value="Leu-rich_rpt"/>
</dbReference>
<keyword evidence="2" id="KW-0963">Cytoplasm</keyword>
<dbReference type="eggNOG" id="KOG4308">
    <property type="taxonomic scope" value="Eukaryota"/>
</dbReference>
<dbReference type="AlphaFoldDB" id="A0A0L0S5V7"/>
<dbReference type="OrthoDB" id="120976at2759"/>
<feature type="compositionally biased region" description="Low complexity" evidence="5">
    <location>
        <begin position="30"/>
        <end position="49"/>
    </location>
</feature>
<organism evidence="6 7">
    <name type="scientific">Allomyces macrogynus (strain ATCC 38327)</name>
    <name type="common">Allomyces javanicus var. macrogynus</name>
    <dbReference type="NCBI Taxonomy" id="578462"/>
    <lineage>
        <taxon>Eukaryota</taxon>
        <taxon>Fungi</taxon>
        <taxon>Fungi incertae sedis</taxon>
        <taxon>Blastocladiomycota</taxon>
        <taxon>Blastocladiomycetes</taxon>
        <taxon>Blastocladiales</taxon>
        <taxon>Blastocladiaceae</taxon>
        <taxon>Allomyces</taxon>
    </lineage>
</organism>
<dbReference type="EMBL" id="GG745332">
    <property type="protein sequence ID" value="KNE57928.1"/>
    <property type="molecule type" value="Genomic_DNA"/>
</dbReference>
<feature type="region of interest" description="Disordered" evidence="5">
    <location>
        <begin position="28"/>
        <end position="56"/>
    </location>
</feature>
<feature type="compositionally biased region" description="Basic and acidic residues" evidence="5">
    <location>
        <begin position="485"/>
        <end position="508"/>
    </location>
</feature>
<feature type="compositionally biased region" description="Low complexity" evidence="5">
    <location>
        <begin position="594"/>
        <end position="609"/>
    </location>
</feature>
<dbReference type="InterPro" id="IPR052116">
    <property type="entry name" value="Centro_Cilium_Assembly"/>
</dbReference>
<feature type="compositionally biased region" description="Basic residues" evidence="5">
    <location>
        <begin position="610"/>
        <end position="622"/>
    </location>
</feature>
<evidence type="ECO:0000256" key="3">
    <source>
        <dbReference type="ARBA" id="ARBA00023054"/>
    </source>
</evidence>
<dbReference type="SUPFAM" id="SSF52047">
    <property type="entry name" value="RNI-like"/>
    <property type="match status" value="1"/>
</dbReference>
<dbReference type="PANTHER" id="PTHR23170:SF3">
    <property type="entry name" value="LEUCINE-RICH REPEAT-CONTAINING PROTEIN 45"/>
    <property type="match status" value="1"/>
</dbReference>
<dbReference type="OMA" id="EVDHMTR"/>
<dbReference type="Proteomes" id="UP000054350">
    <property type="component" value="Unassembled WGS sequence"/>
</dbReference>
<dbReference type="Gene3D" id="3.80.10.10">
    <property type="entry name" value="Ribonuclease Inhibitor"/>
    <property type="match status" value="2"/>
</dbReference>
<name>A0A0L0S5V7_ALLM3</name>
<keyword evidence="4" id="KW-0206">Cytoskeleton</keyword>
<comment type="subcellular location">
    <subcellularLocation>
        <location evidence="1">Cytoplasm</location>
        <location evidence="1">Cytoskeleton</location>
        <location evidence="1">Microtubule organizing center</location>
        <location evidence="1">Centrosome</location>
    </subcellularLocation>
</comment>
<evidence type="ECO:0000313" key="6">
    <source>
        <dbReference type="EMBL" id="KNE57928.1"/>
    </source>
</evidence>
<keyword evidence="3" id="KW-0175">Coiled coil</keyword>
<feature type="compositionally biased region" description="Basic residues" evidence="5">
    <location>
        <begin position="583"/>
        <end position="593"/>
    </location>
</feature>
<feature type="compositionally biased region" description="Basic residues" evidence="5">
    <location>
        <begin position="512"/>
        <end position="524"/>
    </location>
</feature>
<feature type="compositionally biased region" description="Low complexity" evidence="5">
    <location>
        <begin position="548"/>
        <end position="561"/>
    </location>
</feature>
<feature type="region of interest" description="Disordered" evidence="5">
    <location>
        <begin position="475"/>
        <end position="622"/>
    </location>
</feature>
<gene>
    <name evidence="6" type="ORF">AMAG_04768</name>
</gene>
<dbReference type="VEuPathDB" id="FungiDB:AMAG_04768"/>
<dbReference type="InterPro" id="IPR032675">
    <property type="entry name" value="LRR_dom_sf"/>
</dbReference>
<evidence type="ECO:0000313" key="7">
    <source>
        <dbReference type="Proteomes" id="UP000054350"/>
    </source>
</evidence>
<dbReference type="SMART" id="SM00368">
    <property type="entry name" value="LRR_RI"/>
    <property type="match status" value="4"/>
</dbReference>
<keyword evidence="7" id="KW-1185">Reference proteome</keyword>
<evidence type="ECO:0000256" key="2">
    <source>
        <dbReference type="ARBA" id="ARBA00022490"/>
    </source>
</evidence>
<evidence type="ECO:0000256" key="5">
    <source>
        <dbReference type="SAM" id="MobiDB-lite"/>
    </source>
</evidence>
<sequence length="622" mass="68216">MPESILSAFLNECRLAGAQPPAFLLEQFEAPASPTRSSRGSRPSSPSSATKRLAEDGYEPMEPALTVSGQSVDKKSLRALGKVLDVDMYFRALLMADAFLGDDGAIIVCKAIKGNTFLRRLDLRGNNIQLDGGMAIASFLKVNHSLQELLLEWNSLGLWDDAMAAIGDALAINSGLVKLDLRNNKIGPTGIEHLAAGLKSNRTLTHLDVRWNNGGWLGGKSLADLFQWNSTLVQVEVVGNDIAEPVLRTIALGCERNVRQARDARSAHRLHDTLTGIHAQHGEALDKLRGELAARDAESARLARKLTAAQEEVAVTDTARLALEAKLHKVTADRDDKARALDDTLKLMAAANDQAAVTERTLRKSVLDWQAKALDLEAKHQLVATQLAQAQRDMADMTKDIDRRKERERRMIAEHDAELEDRDRLAQDRLTALEKAKDQEMAKQMATLHKRIADLEGDVAARDRDMEDLRTRHETRKRAMAGQWAEHEQQMRREEEGKRKQLEAELHTVRTGARRARGRVRPVRSGRAGGQPRCRGHNGASGSREAHAPGTAGGAQRAAGRSARRDGRGAHATRAGDGAAPHNRVRTGRRHARQGPAQSGAARPGARARAAARRHQAARRRG</sequence>
<proteinExistence type="predicted"/>
<dbReference type="PANTHER" id="PTHR23170">
    <property type="entry name" value="NY-REN-58 ANTIGEN"/>
    <property type="match status" value="1"/>
</dbReference>